<dbReference type="EMBL" id="JACHIW010000001">
    <property type="protein sequence ID" value="MBB5155124.1"/>
    <property type="molecule type" value="Genomic_DNA"/>
</dbReference>
<evidence type="ECO:0000313" key="1">
    <source>
        <dbReference type="EMBL" id="MBB5155124.1"/>
    </source>
</evidence>
<dbReference type="AlphaFoldDB" id="A0A840Q3M3"/>
<sequence length="88" mass="9919">MLADPYRGETQEVYWIVGIGWALRHATPVRPGAHPGGAWVPALCEVWMRVPFATLWPRRPPSAAVDERCPQCTEAVAERGFASRNWDF</sequence>
<keyword evidence="2" id="KW-1185">Reference proteome</keyword>
<accession>A0A840Q3M3</accession>
<reference evidence="1 2" key="1">
    <citation type="submission" date="2020-08" db="EMBL/GenBank/DDBJ databases">
        <title>Sequencing the genomes of 1000 actinobacteria strains.</title>
        <authorList>
            <person name="Klenk H.-P."/>
        </authorList>
    </citation>
    <scope>NUCLEOTIDE SEQUENCE [LARGE SCALE GENOMIC DNA]</scope>
    <source>
        <strain evidence="1 2">DSM 45584</strain>
    </source>
</reference>
<dbReference type="Proteomes" id="UP000584374">
    <property type="component" value="Unassembled WGS sequence"/>
</dbReference>
<proteinExistence type="predicted"/>
<comment type="caution">
    <text evidence="1">The sequence shown here is derived from an EMBL/GenBank/DDBJ whole genome shotgun (WGS) entry which is preliminary data.</text>
</comment>
<protein>
    <submittedName>
        <fullName evidence="1">Uncharacterized protein</fullName>
    </submittedName>
</protein>
<evidence type="ECO:0000313" key="2">
    <source>
        <dbReference type="Proteomes" id="UP000584374"/>
    </source>
</evidence>
<gene>
    <name evidence="1" type="ORF">BJ970_002658</name>
</gene>
<organism evidence="1 2">
    <name type="scientific">Saccharopolyspora phatthalungensis</name>
    <dbReference type="NCBI Taxonomy" id="664693"/>
    <lineage>
        <taxon>Bacteria</taxon>
        <taxon>Bacillati</taxon>
        <taxon>Actinomycetota</taxon>
        <taxon>Actinomycetes</taxon>
        <taxon>Pseudonocardiales</taxon>
        <taxon>Pseudonocardiaceae</taxon>
        <taxon>Saccharopolyspora</taxon>
    </lineage>
</organism>
<name>A0A840Q3M3_9PSEU</name>